<sequence>MTNEFPDDADGEALRELVGAGHNLSEPMEVDFQVAASDEESATKIAEAASKLGYRTAIYFDDEEDFDEGDDLWTTECTKEMVVTHEDLLKTQTELDELAKPLGGYIDGWGTFGNMEILDELEEDDLDDDELEDNESEEE</sequence>
<organism evidence="2 3">
    <name type="scientific">Rubinisphaera italica</name>
    <dbReference type="NCBI Taxonomy" id="2527969"/>
    <lineage>
        <taxon>Bacteria</taxon>
        <taxon>Pseudomonadati</taxon>
        <taxon>Planctomycetota</taxon>
        <taxon>Planctomycetia</taxon>
        <taxon>Planctomycetales</taxon>
        <taxon>Planctomycetaceae</taxon>
        <taxon>Rubinisphaera</taxon>
    </lineage>
</organism>
<dbReference type="Pfam" id="PF06877">
    <property type="entry name" value="RraB"/>
    <property type="match status" value="1"/>
</dbReference>
<comment type="caution">
    <text evidence="2">The sequence shown here is derived from an EMBL/GenBank/DDBJ whole genome shotgun (WGS) entry which is preliminary data.</text>
</comment>
<gene>
    <name evidence="2" type="ORF">Pan54_47530</name>
</gene>
<protein>
    <submittedName>
        <fullName evidence="2">RNase E inhibitor protein</fullName>
    </submittedName>
</protein>
<dbReference type="Gene3D" id="3.30.70.970">
    <property type="entry name" value="RraB-like"/>
    <property type="match status" value="1"/>
</dbReference>
<dbReference type="Proteomes" id="UP000316095">
    <property type="component" value="Unassembled WGS sequence"/>
</dbReference>
<dbReference type="InterPro" id="IPR036701">
    <property type="entry name" value="RraB-like_sf"/>
</dbReference>
<dbReference type="EMBL" id="SJPG01000001">
    <property type="protein sequence ID" value="TWT63993.1"/>
    <property type="molecule type" value="Genomic_DNA"/>
</dbReference>
<dbReference type="InterPro" id="IPR009671">
    <property type="entry name" value="RraB_dom"/>
</dbReference>
<feature type="domain" description="Regulator of ribonuclease activity B" evidence="1">
    <location>
        <begin position="8"/>
        <end position="111"/>
    </location>
</feature>
<dbReference type="RefSeq" id="WP_146505751.1">
    <property type="nucleotide sequence ID" value="NZ_SJPG01000001.1"/>
</dbReference>
<evidence type="ECO:0000313" key="3">
    <source>
        <dbReference type="Proteomes" id="UP000316095"/>
    </source>
</evidence>
<evidence type="ECO:0000259" key="1">
    <source>
        <dbReference type="Pfam" id="PF06877"/>
    </source>
</evidence>
<name>A0A5C5XNN9_9PLAN</name>
<reference evidence="2 3" key="1">
    <citation type="submission" date="2019-02" db="EMBL/GenBank/DDBJ databases">
        <title>Deep-cultivation of Planctomycetes and their phenomic and genomic characterization uncovers novel biology.</title>
        <authorList>
            <person name="Wiegand S."/>
            <person name="Jogler M."/>
            <person name="Boedeker C."/>
            <person name="Pinto D."/>
            <person name="Vollmers J."/>
            <person name="Rivas-Marin E."/>
            <person name="Kohn T."/>
            <person name="Peeters S.H."/>
            <person name="Heuer A."/>
            <person name="Rast P."/>
            <person name="Oberbeckmann S."/>
            <person name="Bunk B."/>
            <person name="Jeske O."/>
            <person name="Meyerdierks A."/>
            <person name="Storesund J.E."/>
            <person name="Kallscheuer N."/>
            <person name="Luecker S."/>
            <person name="Lage O.M."/>
            <person name="Pohl T."/>
            <person name="Merkel B.J."/>
            <person name="Hornburger P."/>
            <person name="Mueller R.-W."/>
            <person name="Bruemmer F."/>
            <person name="Labrenz M."/>
            <person name="Spormann A.M."/>
            <person name="Op Den Camp H."/>
            <person name="Overmann J."/>
            <person name="Amann R."/>
            <person name="Jetten M.S.M."/>
            <person name="Mascher T."/>
            <person name="Medema M.H."/>
            <person name="Devos D.P."/>
            <person name="Kaster A.-K."/>
            <person name="Ovreas L."/>
            <person name="Rohde M."/>
            <person name="Galperin M.Y."/>
            <person name="Jogler C."/>
        </authorList>
    </citation>
    <scope>NUCLEOTIDE SEQUENCE [LARGE SCALE GENOMIC DNA]</scope>
    <source>
        <strain evidence="2 3">Pan54</strain>
    </source>
</reference>
<evidence type="ECO:0000313" key="2">
    <source>
        <dbReference type="EMBL" id="TWT63993.1"/>
    </source>
</evidence>
<dbReference type="AlphaFoldDB" id="A0A5C5XNN9"/>
<proteinExistence type="predicted"/>
<dbReference type="OrthoDB" id="215572at2"/>
<dbReference type="SUPFAM" id="SSF89946">
    <property type="entry name" value="Hypothetical protein VC0424"/>
    <property type="match status" value="1"/>
</dbReference>
<keyword evidence="3" id="KW-1185">Reference proteome</keyword>
<accession>A0A5C5XNN9</accession>